<feature type="coiled-coil region" evidence="3">
    <location>
        <begin position="30"/>
        <end position="116"/>
    </location>
</feature>
<feature type="coiled-coil region" evidence="3">
    <location>
        <begin position="144"/>
        <end position="248"/>
    </location>
</feature>
<dbReference type="Pfam" id="PF09789">
    <property type="entry name" value="CC149"/>
    <property type="match status" value="1"/>
</dbReference>
<feature type="compositionally biased region" description="Basic and acidic residues" evidence="4">
    <location>
        <begin position="567"/>
        <end position="578"/>
    </location>
</feature>
<keyword evidence="7" id="KW-1185">Reference proteome</keyword>
<comment type="caution">
    <text evidence="5">The sequence shown here is derived from an EMBL/GenBank/DDBJ whole genome shotgun (WGS) entry which is preliminary data.</text>
</comment>
<reference evidence="6" key="3">
    <citation type="submission" date="2022-01" db="EMBL/GenBank/DDBJ databases">
        <authorList>
            <person name="Rubenstein D.R."/>
        </authorList>
    </citation>
    <scope>NUCLEOTIDE SEQUENCE</scope>
    <source>
        <strain evidence="6">SS15</strain>
        <tissue evidence="6">Liver</tissue>
    </source>
</reference>
<keyword evidence="2 3" id="KW-0175">Coiled coil</keyword>
<evidence type="ECO:0000313" key="7">
    <source>
        <dbReference type="Proteomes" id="UP000618051"/>
    </source>
</evidence>
<gene>
    <name evidence="5" type="ORF">IHE44_000616</name>
    <name evidence="6" type="ORF">IHE44_0012936</name>
</gene>
<dbReference type="Proteomes" id="UP000618051">
    <property type="component" value="Unassembled WGS sequence"/>
</dbReference>
<proteinExistence type="inferred from homology"/>
<evidence type="ECO:0000256" key="2">
    <source>
        <dbReference type="ARBA" id="ARBA00023054"/>
    </source>
</evidence>
<sequence length="689" mass="76854">MPSARTQPVKQELGSRKSTVDMYLVCKRKLESKKEALLILSKELDTCQQERDQYKLMANQLRERHQSLKKKYRELIDGDPSLPPEKRKQANLAQLLSEAQDRNKHLGEEIGELQQRLGEVQGDNKLLRMTIAKQRLGDDEVGARHFAAHEREDLVQQLEKAREQIETLRYDLQAALDELQDVKEERSVYQDKSDRLNQELNHVLGGHENRIIDIDALCMENRYLQERLKQLQEEVNLLKSSITKYKNHKLREIGNIPISASGKDTITFSDPTLPVIQRARSPLLAFADKPQRAEVQAEQKGERDETYAVASESLAPEGTNLNNRIQNKHFYPSLPQLPSEEEDINKLGSQIIKLTVAELEGKRGGTPVGEQNVGVGAELNDSSETEFPLSSPDPSDPTDPSNSENERIGETEALKDNNKTLERDCDIPNERGDQNSSTMEVVYTEDAGRHGGLCVKTADTNNSFEELSGSENKKPSDAAENRAQYFKARLVKKKVGALGDKKEVAKISWVTRVIHSERVIVSPCRITAIAEVSKLMDVYSSAGLIVIQWKPIQKLGNAGSGEAGEPWEEREAGTEGRRKGGENVLGIFVLTGEDFYSCTKSSLAAKPVVRAALGAGLILLPRLPGTGTRWELELQPQTVATQPSASIHSTTGVTTGFRTSTRRSAWILQLKCDLHFEAKLARAAAEPFM</sequence>
<organism evidence="5">
    <name type="scientific">Lamprotornis superbus</name>
    <dbReference type="NCBI Taxonomy" id="245042"/>
    <lineage>
        <taxon>Eukaryota</taxon>
        <taxon>Metazoa</taxon>
        <taxon>Chordata</taxon>
        <taxon>Craniata</taxon>
        <taxon>Vertebrata</taxon>
        <taxon>Euteleostomi</taxon>
        <taxon>Archelosauria</taxon>
        <taxon>Archosauria</taxon>
        <taxon>Dinosauria</taxon>
        <taxon>Saurischia</taxon>
        <taxon>Theropoda</taxon>
        <taxon>Coelurosauria</taxon>
        <taxon>Aves</taxon>
        <taxon>Neognathae</taxon>
        <taxon>Neoaves</taxon>
        <taxon>Telluraves</taxon>
        <taxon>Australaves</taxon>
        <taxon>Passeriformes</taxon>
        <taxon>Sturnidae</taxon>
        <taxon>Lamprotornis</taxon>
    </lineage>
</organism>
<name>A0A835NPC8_9PASS</name>
<evidence type="ECO:0000256" key="1">
    <source>
        <dbReference type="ARBA" id="ARBA00005872"/>
    </source>
</evidence>
<feature type="compositionally biased region" description="Basic and acidic residues" evidence="4">
    <location>
        <begin position="296"/>
        <end position="306"/>
    </location>
</feature>
<accession>A0A835NPC8</accession>
<dbReference type="EMBL" id="JADDUC020000006">
    <property type="protein sequence ID" value="KAI1238218.1"/>
    <property type="molecule type" value="Genomic_DNA"/>
</dbReference>
<comment type="similarity">
    <text evidence="1">Belongs to the CCDC149 family.</text>
</comment>
<dbReference type="PANTHER" id="PTHR21682">
    <property type="entry name" value="COILED-COIL DOMAIN-CONTAINING PROTEIN 149"/>
    <property type="match status" value="1"/>
</dbReference>
<reference evidence="5" key="1">
    <citation type="submission" date="2020-10" db="EMBL/GenBank/DDBJ databases">
        <title>Feather gene expression reveals the developmental basis of iridescence in African starlings.</title>
        <authorList>
            <person name="Rubenstein D.R."/>
        </authorList>
    </citation>
    <scope>NUCLEOTIDE SEQUENCE</scope>
    <source>
        <strain evidence="5">SS15</strain>
        <tissue evidence="5">Liver</tissue>
    </source>
</reference>
<evidence type="ECO:0008006" key="8">
    <source>
        <dbReference type="Google" id="ProtNLM"/>
    </source>
</evidence>
<feature type="region of interest" description="Disordered" evidence="4">
    <location>
        <begin position="296"/>
        <end position="324"/>
    </location>
</feature>
<dbReference type="AlphaFoldDB" id="A0A835NPC8"/>
<feature type="region of interest" description="Disordered" evidence="4">
    <location>
        <begin position="557"/>
        <end position="578"/>
    </location>
</feature>
<dbReference type="EMBL" id="JADDUC010000102">
    <property type="protein sequence ID" value="KAG0118776.1"/>
    <property type="molecule type" value="Genomic_DNA"/>
</dbReference>
<reference evidence="6 7" key="2">
    <citation type="journal article" date="2021" name="J. Hered.">
        <title>Feather Gene Expression Elucidates the Developmental Basis of Plumage Iridescence in African Starlings.</title>
        <authorList>
            <person name="Rubenstein D.R."/>
            <person name="Corvelo A."/>
            <person name="MacManes M.D."/>
            <person name="Maia R."/>
            <person name="Narzisi G."/>
            <person name="Rousaki A."/>
            <person name="Vandenabeele P."/>
            <person name="Shawkey M.D."/>
            <person name="Solomon J."/>
        </authorList>
    </citation>
    <scope>NUCLEOTIDE SEQUENCE [LARGE SCALE GENOMIC DNA]</scope>
    <source>
        <strain evidence="6">SS15</strain>
    </source>
</reference>
<evidence type="ECO:0000313" key="6">
    <source>
        <dbReference type="EMBL" id="KAI1238218.1"/>
    </source>
</evidence>
<evidence type="ECO:0000313" key="5">
    <source>
        <dbReference type="EMBL" id="KAG0118776.1"/>
    </source>
</evidence>
<dbReference type="InterPro" id="IPR019179">
    <property type="entry name" value="CC149"/>
</dbReference>
<evidence type="ECO:0000256" key="3">
    <source>
        <dbReference type="SAM" id="Coils"/>
    </source>
</evidence>
<protein>
    <recommendedName>
        <fullName evidence="8">Coiled-coil domain-containing protein 149</fullName>
    </recommendedName>
</protein>
<feature type="compositionally biased region" description="Basic and acidic residues" evidence="4">
    <location>
        <begin position="404"/>
        <end position="433"/>
    </location>
</feature>
<feature type="compositionally biased region" description="Low complexity" evidence="4">
    <location>
        <begin position="388"/>
        <end position="403"/>
    </location>
</feature>
<evidence type="ECO:0000256" key="4">
    <source>
        <dbReference type="SAM" id="MobiDB-lite"/>
    </source>
</evidence>
<dbReference type="OrthoDB" id="5917629at2759"/>
<feature type="region of interest" description="Disordered" evidence="4">
    <location>
        <begin position="380"/>
        <end position="437"/>
    </location>
</feature>
<dbReference type="PANTHER" id="PTHR21682:SF2">
    <property type="entry name" value="COILED-COIL DOMAIN-CONTAINING PROTEIN 149"/>
    <property type="match status" value="1"/>
</dbReference>